<organism evidence="6 7">
    <name type="scientific">Azospirillum lipoferum</name>
    <dbReference type="NCBI Taxonomy" id="193"/>
    <lineage>
        <taxon>Bacteria</taxon>
        <taxon>Pseudomonadati</taxon>
        <taxon>Pseudomonadota</taxon>
        <taxon>Alphaproteobacteria</taxon>
        <taxon>Rhodospirillales</taxon>
        <taxon>Azospirillaceae</taxon>
        <taxon>Azospirillum</taxon>
    </lineage>
</organism>
<dbReference type="RefSeq" id="WP_149233145.1">
    <property type="nucleotide sequence ID" value="NZ_JALJXJ010000009.1"/>
</dbReference>
<evidence type="ECO:0000256" key="1">
    <source>
        <dbReference type="ARBA" id="ARBA00007734"/>
    </source>
</evidence>
<dbReference type="Gene3D" id="3.30.70.1070">
    <property type="entry name" value="Sporulation related repeat"/>
    <property type="match status" value="1"/>
</dbReference>
<dbReference type="InterPro" id="IPR023346">
    <property type="entry name" value="Lysozyme-like_dom_sf"/>
</dbReference>
<dbReference type="PROSITE" id="PS51724">
    <property type="entry name" value="SPOR"/>
    <property type="match status" value="1"/>
</dbReference>
<dbReference type="PANTHER" id="PTHR37423:SF2">
    <property type="entry name" value="MEMBRANE-BOUND LYTIC MUREIN TRANSGLYCOSYLASE C"/>
    <property type="match status" value="1"/>
</dbReference>
<feature type="region of interest" description="Disordered" evidence="3">
    <location>
        <begin position="167"/>
        <end position="229"/>
    </location>
</feature>
<dbReference type="Gene3D" id="1.10.530.10">
    <property type="match status" value="1"/>
</dbReference>
<dbReference type="OrthoDB" id="9801695at2"/>
<dbReference type="AlphaFoldDB" id="A0A5A9GJF1"/>
<comment type="similarity">
    <text evidence="2">Belongs to the virb1 family.</text>
</comment>
<sequence>MTGGSVRRLKPLLTCAALTALLSACASGGGSHRVASPAEIDAHVAEASKRFDMPELWIREVIRQESGGRTTVNGQPIVSKAGAMGLMQVMPATYDEMRRKHNLGSDPFDPHDNIIAGTAYLREMYNLFGAPGFLGAYNCGPGCYGDYLAGKRSLPGETRRYIASVGPRLNRTPAPNGADIVLVSAPPSTSSDSPPDYGSPYARPSSSYSAPSNPAPSYAPPASSSRPVASRPPIAVAALPSPAPAPAPAPAVRVVAPDTSTPDAPAPRPVATMAGAATAGGGVWTVQLGAFRSPDDSQRVIDRARNSMPVLSRSQRIVQAVDTQTGPLYRARLSGLSQQDAASACNGLVNQGMACFVVAPGA</sequence>
<dbReference type="Pfam" id="PF01464">
    <property type="entry name" value="SLT"/>
    <property type="match status" value="1"/>
</dbReference>
<dbReference type="PANTHER" id="PTHR37423">
    <property type="entry name" value="SOLUBLE LYTIC MUREIN TRANSGLYCOSYLASE-RELATED"/>
    <property type="match status" value="1"/>
</dbReference>
<feature type="signal peptide" evidence="4">
    <location>
        <begin position="1"/>
        <end position="26"/>
    </location>
</feature>
<dbReference type="InterPro" id="IPR007730">
    <property type="entry name" value="SPOR-like_dom"/>
</dbReference>
<evidence type="ECO:0000256" key="4">
    <source>
        <dbReference type="SAM" id="SignalP"/>
    </source>
</evidence>
<dbReference type="EMBL" id="VTTN01000009">
    <property type="protein sequence ID" value="KAA0594025.1"/>
    <property type="molecule type" value="Genomic_DNA"/>
</dbReference>
<evidence type="ECO:0000259" key="5">
    <source>
        <dbReference type="PROSITE" id="PS51724"/>
    </source>
</evidence>
<dbReference type="Pfam" id="PF05036">
    <property type="entry name" value="SPOR"/>
    <property type="match status" value="1"/>
</dbReference>
<dbReference type="PROSITE" id="PS51257">
    <property type="entry name" value="PROKAR_LIPOPROTEIN"/>
    <property type="match status" value="1"/>
</dbReference>
<gene>
    <name evidence="6" type="ORF">FZ942_21565</name>
</gene>
<feature type="chain" id="PRO_5022998901" evidence="4">
    <location>
        <begin position="27"/>
        <end position="362"/>
    </location>
</feature>
<comment type="caution">
    <text evidence="6">The sequence shown here is derived from an EMBL/GenBank/DDBJ whole genome shotgun (WGS) entry which is preliminary data.</text>
</comment>
<keyword evidence="7" id="KW-1185">Reference proteome</keyword>
<accession>A0A5A9GJF1</accession>
<evidence type="ECO:0000256" key="3">
    <source>
        <dbReference type="SAM" id="MobiDB-lite"/>
    </source>
</evidence>
<keyword evidence="4" id="KW-0732">Signal</keyword>
<dbReference type="InterPro" id="IPR008258">
    <property type="entry name" value="Transglycosylase_SLT_dom_1"/>
</dbReference>
<reference evidence="6 7" key="1">
    <citation type="submission" date="2019-08" db="EMBL/GenBank/DDBJ databases">
        <authorList>
            <person name="Grouzdev D."/>
            <person name="Tikhonova E."/>
            <person name="Kravchenko I."/>
        </authorList>
    </citation>
    <scope>NUCLEOTIDE SEQUENCE [LARGE SCALE GENOMIC DNA]</scope>
    <source>
        <strain evidence="6 7">59b</strain>
    </source>
</reference>
<dbReference type="SUPFAM" id="SSF53955">
    <property type="entry name" value="Lysozyme-like"/>
    <property type="match status" value="1"/>
</dbReference>
<protein>
    <submittedName>
        <fullName evidence="6">Lytic transglycosylase domain-containing protein</fullName>
    </submittedName>
</protein>
<proteinExistence type="inferred from homology"/>
<dbReference type="Proteomes" id="UP000324927">
    <property type="component" value="Unassembled WGS sequence"/>
</dbReference>
<dbReference type="CDD" id="cd00254">
    <property type="entry name" value="LT-like"/>
    <property type="match status" value="1"/>
</dbReference>
<name>A0A5A9GJF1_AZOLI</name>
<dbReference type="GO" id="GO:0042834">
    <property type="term" value="F:peptidoglycan binding"/>
    <property type="evidence" value="ECO:0007669"/>
    <property type="project" value="InterPro"/>
</dbReference>
<evidence type="ECO:0000256" key="2">
    <source>
        <dbReference type="ARBA" id="ARBA00009387"/>
    </source>
</evidence>
<comment type="similarity">
    <text evidence="1">Belongs to the transglycosylase Slt family.</text>
</comment>
<feature type="compositionally biased region" description="Low complexity" evidence="3">
    <location>
        <begin position="184"/>
        <end position="212"/>
    </location>
</feature>
<feature type="domain" description="SPOR" evidence="5">
    <location>
        <begin position="278"/>
        <end position="362"/>
    </location>
</feature>
<dbReference type="InterPro" id="IPR036680">
    <property type="entry name" value="SPOR-like_sf"/>
</dbReference>
<feature type="compositionally biased region" description="Low complexity" evidence="3">
    <location>
        <begin position="220"/>
        <end position="229"/>
    </location>
</feature>
<evidence type="ECO:0000313" key="6">
    <source>
        <dbReference type="EMBL" id="KAA0594025.1"/>
    </source>
</evidence>
<evidence type="ECO:0000313" key="7">
    <source>
        <dbReference type="Proteomes" id="UP000324927"/>
    </source>
</evidence>